<evidence type="ECO:0000313" key="1">
    <source>
        <dbReference type="EMBL" id="MBA2934888.1"/>
    </source>
</evidence>
<keyword evidence="2" id="KW-1185">Reference proteome</keyword>
<name>A0A838LBM4_9SPHN</name>
<organism evidence="1 2">
    <name type="scientific">Sphingomonas chungangi</name>
    <dbReference type="NCBI Taxonomy" id="2683589"/>
    <lineage>
        <taxon>Bacteria</taxon>
        <taxon>Pseudomonadati</taxon>
        <taxon>Pseudomonadota</taxon>
        <taxon>Alphaproteobacteria</taxon>
        <taxon>Sphingomonadales</taxon>
        <taxon>Sphingomonadaceae</taxon>
        <taxon>Sphingomonas</taxon>
    </lineage>
</organism>
<dbReference type="EMBL" id="JACEIB010000007">
    <property type="protein sequence ID" value="MBA2934888.1"/>
    <property type="molecule type" value="Genomic_DNA"/>
</dbReference>
<reference evidence="1 2" key="1">
    <citation type="submission" date="2020-07" db="EMBL/GenBank/DDBJ databases">
        <authorList>
            <person name="Sun Q."/>
        </authorList>
    </citation>
    <scope>NUCLEOTIDE SEQUENCE [LARGE SCALE GENOMIC DNA]</scope>
    <source>
        <strain evidence="1 2">CGMCC 1.13654</strain>
    </source>
</reference>
<gene>
    <name evidence="1" type="ORF">HZF05_12340</name>
</gene>
<protein>
    <submittedName>
        <fullName evidence="1">Uncharacterized protein</fullName>
    </submittedName>
</protein>
<proteinExistence type="predicted"/>
<sequence length="59" mass="6720">MDQIELRYQAVQCHVRAQRAANDDDARWLQDLAGKLAAMADVEDGRHLFYASNIIRDCA</sequence>
<dbReference type="AlphaFoldDB" id="A0A838LBM4"/>
<dbReference type="Proteomes" id="UP000570166">
    <property type="component" value="Unassembled WGS sequence"/>
</dbReference>
<dbReference type="RefSeq" id="WP_160366662.1">
    <property type="nucleotide sequence ID" value="NZ_JACEIB010000007.1"/>
</dbReference>
<accession>A0A838LBM4</accession>
<comment type="caution">
    <text evidence="1">The sequence shown here is derived from an EMBL/GenBank/DDBJ whole genome shotgun (WGS) entry which is preliminary data.</text>
</comment>
<evidence type="ECO:0000313" key="2">
    <source>
        <dbReference type="Proteomes" id="UP000570166"/>
    </source>
</evidence>